<proteinExistence type="predicted"/>
<gene>
    <name evidence="4" type="ORF">Tci_026365</name>
</gene>
<keyword evidence="1" id="KW-0175">Coiled coil</keyword>
<dbReference type="AlphaFoldDB" id="A0A6L2L0R6"/>
<organism evidence="4">
    <name type="scientific">Tanacetum cinerariifolium</name>
    <name type="common">Dalmatian daisy</name>
    <name type="synonym">Chrysanthemum cinerariifolium</name>
    <dbReference type="NCBI Taxonomy" id="118510"/>
    <lineage>
        <taxon>Eukaryota</taxon>
        <taxon>Viridiplantae</taxon>
        <taxon>Streptophyta</taxon>
        <taxon>Embryophyta</taxon>
        <taxon>Tracheophyta</taxon>
        <taxon>Spermatophyta</taxon>
        <taxon>Magnoliopsida</taxon>
        <taxon>eudicotyledons</taxon>
        <taxon>Gunneridae</taxon>
        <taxon>Pentapetalae</taxon>
        <taxon>asterids</taxon>
        <taxon>campanulids</taxon>
        <taxon>Asterales</taxon>
        <taxon>Asteraceae</taxon>
        <taxon>Asteroideae</taxon>
        <taxon>Anthemideae</taxon>
        <taxon>Anthemidinae</taxon>
        <taxon>Tanacetum</taxon>
    </lineage>
</organism>
<protein>
    <submittedName>
        <fullName evidence="4">Transposase (Putative), gypsy type</fullName>
    </submittedName>
</protein>
<evidence type="ECO:0000256" key="2">
    <source>
        <dbReference type="SAM" id="MobiDB-lite"/>
    </source>
</evidence>
<dbReference type="EMBL" id="BKCJ010003324">
    <property type="protein sequence ID" value="GEU54387.1"/>
    <property type="molecule type" value="Genomic_DNA"/>
</dbReference>
<keyword evidence="3" id="KW-0812">Transmembrane</keyword>
<reference evidence="4" key="1">
    <citation type="journal article" date="2019" name="Sci. Rep.">
        <title>Draft genome of Tanacetum cinerariifolium, the natural source of mosquito coil.</title>
        <authorList>
            <person name="Yamashiro T."/>
            <person name="Shiraishi A."/>
            <person name="Satake H."/>
            <person name="Nakayama K."/>
        </authorList>
    </citation>
    <scope>NUCLEOTIDE SEQUENCE</scope>
</reference>
<keyword evidence="3" id="KW-0472">Membrane</keyword>
<comment type="caution">
    <text evidence="4">The sequence shown here is derived from an EMBL/GenBank/DDBJ whole genome shotgun (WGS) entry which is preliminary data.</text>
</comment>
<evidence type="ECO:0000256" key="3">
    <source>
        <dbReference type="SAM" id="Phobius"/>
    </source>
</evidence>
<feature type="coiled-coil region" evidence="1">
    <location>
        <begin position="539"/>
        <end position="607"/>
    </location>
</feature>
<feature type="region of interest" description="Disordered" evidence="2">
    <location>
        <begin position="295"/>
        <end position="319"/>
    </location>
</feature>
<keyword evidence="3" id="KW-1133">Transmembrane helix</keyword>
<sequence length="814" mass="90013">MGVAFLVLTLIDTRNGRVFCRRLCKPADLGLWTACHPSSPSGKASLAETRFCAPVSSNGCTLEAIYGFSLVALPVARDIKSVLTQKGLDAFCHKFHIPEVVHPQLPGRNQTMHERPAAKIGVYTRFFEFANFRLPHSTFLVDVLRDPLLKSTEFNVDHYAFLVAHPASFWKFPEPFLFLVGMSRYYTLDEDTYHRFFMTMERVVADPTKVMVVARERAEGEEKLLDSTVGRVVSYLPVALARAESELEASVDKLFDEGGSTEQGDSIVSGDHDAEIELVTAVEDTYAGNVTVERPKRPCKKRPAVTDASGSSHPPKKLKGDYGTFSGAATSGKSLSFLKELLASSLLNVKAVETLPFITSSIFASPRRESGDLVDSITGLNLRTIGLAKRFIISLDSFQHSSTNAFGDEVDFIIRFTIPPPVMAKDVVNSHAISASSILVLKTKTKTASLVRPFIFHDSSSVGTIRPDVEGSSHLPRKELSVGSREINFENLHEIREMDYHHLFMEFNVRTARQACLNAEVSMLTEYFLSGRKRLESECDKQADLLKARDEEIENLKAQLLLREAEAAEVHALEPTCFSLHDQVSGYERLKEQIKESQDAQMNILNDKVVKLDVDLLEMTLHLEEKFYPRLLTTISGQRWLLTPGLKLVVVKCLHSSEYLAALGAAMSCAIEKGMQSGLSAGIDHRKAGKSLADVPAYNPAAEADFNFGLPNVLTTVATTTALSTTFASASSVPLITIEDYEISGKDGQEDAQGNVQRDVASFLTIEFERKSWILLLDLICTGLAIPLMYVKWIIRLIVLLLYGITFIGSCPVV</sequence>
<evidence type="ECO:0000256" key="1">
    <source>
        <dbReference type="SAM" id="Coils"/>
    </source>
</evidence>
<name>A0A6L2L0R6_TANCI</name>
<accession>A0A6L2L0R6</accession>
<feature type="transmembrane region" description="Helical" evidence="3">
    <location>
        <begin position="773"/>
        <end position="791"/>
    </location>
</feature>
<evidence type="ECO:0000313" key="4">
    <source>
        <dbReference type="EMBL" id="GEU54387.1"/>
    </source>
</evidence>